<organism evidence="1 2">
    <name type="scientific">Candidatus Methylacidithermus pantelleriae</name>
    <dbReference type="NCBI Taxonomy" id="2744239"/>
    <lineage>
        <taxon>Bacteria</taxon>
        <taxon>Pseudomonadati</taxon>
        <taxon>Verrucomicrobiota</taxon>
        <taxon>Methylacidiphilae</taxon>
        <taxon>Methylacidiphilales</taxon>
        <taxon>Methylacidiphilaceae</taxon>
        <taxon>Candidatus Methylacidithermus</taxon>
    </lineage>
</organism>
<dbReference type="Proteomes" id="UP000663859">
    <property type="component" value="Unassembled WGS sequence"/>
</dbReference>
<reference evidence="1" key="1">
    <citation type="submission" date="2021-02" db="EMBL/GenBank/DDBJ databases">
        <authorList>
            <person name="Cremers G."/>
            <person name="Picone N."/>
        </authorList>
    </citation>
    <scope>NUCLEOTIDE SEQUENCE</scope>
    <source>
        <strain evidence="1">PQ17</strain>
    </source>
</reference>
<gene>
    <name evidence="1" type="ORF">MPNT_340007</name>
</gene>
<name>A0A8J2BKG7_9BACT</name>
<dbReference type="EMBL" id="CAJNOB010000028">
    <property type="protein sequence ID" value="CAF0700218.1"/>
    <property type="molecule type" value="Genomic_DNA"/>
</dbReference>
<evidence type="ECO:0000313" key="2">
    <source>
        <dbReference type="Proteomes" id="UP000663859"/>
    </source>
</evidence>
<evidence type="ECO:0000313" key="1">
    <source>
        <dbReference type="EMBL" id="CAF0700218.1"/>
    </source>
</evidence>
<sequence>MGPISNFGEVEIFANLHGVKGRTGSLAVSVLGWRVDTGTALGTALYSLTRREGRVARVVGRGQCDLASPESGRDQAGMVPWSRAMAFLGRGGPRDSNRESAKGKAPWGPVCYLDPTPTWCHWPWGLDDASRRL</sequence>
<accession>A0A8J2BKG7</accession>
<comment type="caution">
    <text evidence="1">The sequence shown here is derived from an EMBL/GenBank/DDBJ whole genome shotgun (WGS) entry which is preliminary data.</text>
</comment>
<dbReference type="AlphaFoldDB" id="A0A8J2BKG7"/>
<protein>
    <submittedName>
        <fullName evidence="1">Uncharacterized protein</fullName>
    </submittedName>
</protein>
<keyword evidence="2" id="KW-1185">Reference proteome</keyword>
<proteinExistence type="predicted"/>